<proteinExistence type="predicted"/>
<comment type="caution">
    <text evidence="3">The sequence shown here is derived from an EMBL/GenBank/DDBJ whole genome shotgun (WGS) entry which is preliminary data.</text>
</comment>
<feature type="signal peptide" evidence="2">
    <location>
        <begin position="1"/>
        <end position="16"/>
    </location>
</feature>
<feature type="compositionally biased region" description="Polar residues" evidence="1">
    <location>
        <begin position="33"/>
        <end position="56"/>
    </location>
</feature>
<organism evidence="3 4">
    <name type="scientific">Coemansia spiralis</name>
    <dbReference type="NCBI Taxonomy" id="417178"/>
    <lineage>
        <taxon>Eukaryota</taxon>
        <taxon>Fungi</taxon>
        <taxon>Fungi incertae sedis</taxon>
        <taxon>Zoopagomycota</taxon>
        <taxon>Kickxellomycotina</taxon>
        <taxon>Kickxellomycetes</taxon>
        <taxon>Kickxellales</taxon>
        <taxon>Kickxellaceae</taxon>
        <taxon>Coemansia</taxon>
    </lineage>
</organism>
<protein>
    <submittedName>
        <fullName evidence="3">Uncharacterized protein</fullName>
    </submittedName>
</protein>
<keyword evidence="2" id="KW-0732">Signal</keyword>
<feature type="chain" id="PRO_5040844933" evidence="2">
    <location>
        <begin position="17"/>
        <end position="210"/>
    </location>
</feature>
<dbReference type="EMBL" id="JANBTW010000107">
    <property type="protein sequence ID" value="KAJ2671207.1"/>
    <property type="molecule type" value="Genomic_DNA"/>
</dbReference>
<accession>A0A9W8KW45</accession>
<dbReference type="AlphaFoldDB" id="A0A9W8KW45"/>
<sequence length="210" mass="22008">MKFFAALVVAATAVLAQQQEGNQGPNISEGPSAVSNPNVNNGFQAQGSFLDSSSSGGNKISGEVGGSFNHEASNSAILDSNFINPSQSSVSGNKGNTANGEGNHIGDLFEGLGGFGLHRRDAVFNNFGHGYDHARYVPAYAPHPEVAYARPPPPHPVVYARPVPVQPVAYVPVRHEAYAPAPHPAVYPVGYPAGQFNHNVQQASIVQNQA</sequence>
<name>A0A9W8KW45_9FUNG</name>
<gene>
    <name evidence="3" type="ORF">GGI25_005572</name>
</gene>
<reference evidence="3" key="1">
    <citation type="submission" date="2022-07" db="EMBL/GenBank/DDBJ databases">
        <title>Phylogenomic reconstructions and comparative analyses of Kickxellomycotina fungi.</title>
        <authorList>
            <person name="Reynolds N.K."/>
            <person name="Stajich J.E."/>
            <person name="Barry K."/>
            <person name="Grigoriev I.V."/>
            <person name="Crous P."/>
            <person name="Smith M.E."/>
        </authorList>
    </citation>
    <scope>NUCLEOTIDE SEQUENCE</scope>
    <source>
        <strain evidence="3">NRRL 3115</strain>
    </source>
</reference>
<evidence type="ECO:0000313" key="3">
    <source>
        <dbReference type="EMBL" id="KAJ2671207.1"/>
    </source>
</evidence>
<evidence type="ECO:0000256" key="1">
    <source>
        <dbReference type="SAM" id="MobiDB-lite"/>
    </source>
</evidence>
<evidence type="ECO:0000256" key="2">
    <source>
        <dbReference type="SAM" id="SignalP"/>
    </source>
</evidence>
<evidence type="ECO:0000313" key="4">
    <source>
        <dbReference type="Proteomes" id="UP001151518"/>
    </source>
</evidence>
<dbReference type="Proteomes" id="UP001151518">
    <property type="component" value="Unassembled WGS sequence"/>
</dbReference>
<dbReference type="OrthoDB" id="5567786at2759"/>
<feature type="region of interest" description="Disordered" evidence="1">
    <location>
        <begin position="21"/>
        <end position="56"/>
    </location>
</feature>